<keyword evidence="2" id="KW-1185">Reference proteome</keyword>
<dbReference type="AlphaFoldDB" id="U2QX64"/>
<dbReference type="PATRIC" id="fig|1256908.3.peg.1835"/>
<accession>U2QX64</accession>
<reference evidence="1 2" key="1">
    <citation type="submission" date="2013-06" db="EMBL/GenBank/DDBJ databases">
        <authorList>
            <person name="Weinstock G."/>
            <person name="Sodergren E."/>
            <person name="Lobos E.A."/>
            <person name="Fulton L."/>
            <person name="Fulton R."/>
            <person name="Courtney L."/>
            <person name="Fronick C."/>
            <person name="O'Laughlin M."/>
            <person name="Godfrey J."/>
            <person name="Wilson R.M."/>
            <person name="Miner T."/>
            <person name="Farmer C."/>
            <person name="Delehaunty K."/>
            <person name="Cordes M."/>
            <person name="Minx P."/>
            <person name="Tomlinson C."/>
            <person name="Chen J."/>
            <person name="Wollam A."/>
            <person name="Pepin K.H."/>
            <person name="Bhonagiri V."/>
            <person name="Zhang X."/>
            <person name="Warren W."/>
            <person name="Mitreva M."/>
            <person name="Mardis E.R."/>
            <person name="Wilson R.K."/>
        </authorList>
    </citation>
    <scope>NUCLEOTIDE SEQUENCE [LARGE SCALE GENOMIC DNA]</scope>
    <source>
        <strain evidence="1 2">ATCC 29099</strain>
    </source>
</reference>
<dbReference type="EMBL" id="AWVJ01000120">
    <property type="protein sequence ID" value="ERK45893.1"/>
    <property type="molecule type" value="Genomic_DNA"/>
</dbReference>
<dbReference type="Proteomes" id="UP000016608">
    <property type="component" value="Unassembled WGS sequence"/>
</dbReference>
<evidence type="ECO:0000313" key="1">
    <source>
        <dbReference type="EMBL" id="ERK45893.1"/>
    </source>
</evidence>
<dbReference type="HOGENOM" id="CLU_3043524_0_0_9"/>
<comment type="caution">
    <text evidence="1">The sequence shown here is derived from an EMBL/GenBank/DDBJ whole genome shotgun (WGS) entry which is preliminary data.</text>
</comment>
<protein>
    <submittedName>
        <fullName evidence="1">Uncharacterized protein</fullName>
    </submittedName>
</protein>
<gene>
    <name evidence="1" type="ORF">HMPREF0373_01991</name>
</gene>
<name>U2QX64_EUBRA</name>
<sequence>MNADNSLIWPVWQQQPIFDEVKNGGKCEGPLYYQDNWIVFSKPKERGEPICNYN</sequence>
<organism evidence="1 2">
    <name type="scientific">Eubacterium ramulus ATCC 29099</name>
    <dbReference type="NCBI Taxonomy" id="1256908"/>
    <lineage>
        <taxon>Bacteria</taxon>
        <taxon>Bacillati</taxon>
        <taxon>Bacillota</taxon>
        <taxon>Clostridia</taxon>
        <taxon>Eubacteriales</taxon>
        <taxon>Eubacteriaceae</taxon>
        <taxon>Eubacterium</taxon>
    </lineage>
</organism>
<evidence type="ECO:0000313" key="2">
    <source>
        <dbReference type="Proteomes" id="UP000016608"/>
    </source>
</evidence>
<proteinExistence type="predicted"/>